<proteinExistence type="predicted"/>
<dbReference type="AlphaFoldDB" id="A0AAQ4DH94"/>
<organism evidence="1 2">
    <name type="scientific">Amblyomma americanum</name>
    <name type="common">Lone star tick</name>
    <dbReference type="NCBI Taxonomy" id="6943"/>
    <lineage>
        <taxon>Eukaryota</taxon>
        <taxon>Metazoa</taxon>
        <taxon>Ecdysozoa</taxon>
        <taxon>Arthropoda</taxon>
        <taxon>Chelicerata</taxon>
        <taxon>Arachnida</taxon>
        <taxon>Acari</taxon>
        <taxon>Parasitiformes</taxon>
        <taxon>Ixodida</taxon>
        <taxon>Ixodoidea</taxon>
        <taxon>Ixodidae</taxon>
        <taxon>Amblyomminae</taxon>
        <taxon>Amblyomma</taxon>
    </lineage>
</organism>
<protein>
    <submittedName>
        <fullName evidence="1">Uncharacterized protein</fullName>
    </submittedName>
</protein>
<dbReference type="EMBL" id="JARKHS020030724">
    <property type="protein sequence ID" value="KAK8761834.1"/>
    <property type="molecule type" value="Genomic_DNA"/>
</dbReference>
<gene>
    <name evidence="1" type="ORF">V5799_026899</name>
</gene>
<dbReference type="Proteomes" id="UP001321473">
    <property type="component" value="Unassembled WGS sequence"/>
</dbReference>
<evidence type="ECO:0000313" key="1">
    <source>
        <dbReference type="EMBL" id="KAK8761834.1"/>
    </source>
</evidence>
<sequence>MVAHPCGCEDGAPGRPFEQSCCHMVTVVWTLTRVGTKVVQQGDLLSKAAPAMVTLIGMVIRFSEKVLL</sequence>
<name>A0AAQ4DH94_AMBAM</name>
<accession>A0AAQ4DH94</accession>
<comment type="caution">
    <text evidence="1">The sequence shown here is derived from an EMBL/GenBank/DDBJ whole genome shotgun (WGS) entry which is preliminary data.</text>
</comment>
<evidence type="ECO:0000313" key="2">
    <source>
        <dbReference type="Proteomes" id="UP001321473"/>
    </source>
</evidence>
<reference evidence="1 2" key="1">
    <citation type="journal article" date="2023" name="Arcadia Sci">
        <title>De novo assembly of a long-read Amblyomma americanum tick genome.</title>
        <authorList>
            <person name="Chou S."/>
            <person name="Poskanzer K.E."/>
            <person name="Rollins M."/>
            <person name="Thuy-Boun P.S."/>
        </authorList>
    </citation>
    <scope>NUCLEOTIDE SEQUENCE [LARGE SCALE GENOMIC DNA]</scope>
    <source>
        <strain evidence="1">F_SG_1</strain>
        <tissue evidence="1">Salivary glands</tissue>
    </source>
</reference>
<keyword evidence="2" id="KW-1185">Reference proteome</keyword>